<gene>
    <name evidence="2" type="ORF">SAMN02745723_101498</name>
</gene>
<dbReference type="InterPro" id="IPR016181">
    <property type="entry name" value="Acyl_CoA_acyltransferase"/>
</dbReference>
<dbReference type="PROSITE" id="PS51186">
    <property type="entry name" value="GNAT"/>
    <property type="match status" value="1"/>
</dbReference>
<dbReference type="GO" id="GO:0016747">
    <property type="term" value="F:acyltransferase activity, transferring groups other than amino-acyl groups"/>
    <property type="evidence" value="ECO:0007669"/>
    <property type="project" value="InterPro"/>
</dbReference>
<name>A0AAJ4W8B0_9GAMM</name>
<dbReference type="AlphaFoldDB" id="A0AAJ4W8B0"/>
<evidence type="ECO:0000313" key="3">
    <source>
        <dbReference type="Proteomes" id="UP000226420"/>
    </source>
</evidence>
<accession>A0AAJ4W8B0</accession>
<dbReference type="SUPFAM" id="SSF55729">
    <property type="entry name" value="Acyl-CoA N-acyltransferases (Nat)"/>
    <property type="match status" value="1"/>
</dbReference>
<dbReference type="Gene3D" id="3.40.630.30">
    <property type="match status" value="1"/>
</dbReference>
<dbReference type="RefSeq" id="WP_074820463.1">
    <property type="nucleotide sequence ID" value="NZ_FOLW01000001.1"/>
</dbReference>
<dbReference type="Proteomes" id="UP000226420">
    <property type="component" value="Unassembled WGS sequence"/>
</dbReference>
<reference evidence="2 3" key="1">
    <citation type="submission" date="2016-10" db="EMBL/GenBank/DDBJ databases">
        <authorList>
            <person name="Varghese N."/>
            <person name="Submissions S."/>
        </authorList>
    </citation>
    <scope>NUCLEOTIDE SEQUENCE [LARGE SCALE GENOMIC DNA]</scope>
    <source>
        <strain evidence="2 3">DSM 5563</strain>
    </source>
</reference>
<organism evidence="2 3">
    <name type="scientific">Pragia fontium DSM 5563 = ATCC 49100</name>
    <dbReference type="NCBI Taxonomy" id="1122977"/>
    <lineage>
        <taxon>Bacteria</taxon>
        <taxon>Pseudomonadati</taxon>
        <taxon>Pseudomonadota</taxon>
        <taxon>Gammaproteobacteria</taxon>
        <taxon>Enterobacterales</taxon>
        <taxon>Budviciaceae</taxon>
        <taxon>Pragia</taxon>
    </lineage>
</organism>
<dbReference type="EMBL" id="FOLW01000001">
    <property type="protein sequence ID" value="SFC14264.1"/>
    <property type="molecule type" value="Genomic_DNA"/>
</dbReference>
<evidence type="ECO:0000313" key="2">
    <source>
        <dbReference type="EMBL" id="SFC14264.1"/>
    </source>
</evidence>
<evidence type="ECO:0000259" key="1">
    <source>
        <dbReference type="PROSITE" id="PS51186"/>
    </source>
</evidence>
<dbReference type="InterPro" id="IPR000182">
    <property type="entry name" value="GNAT_dom"/>
</dbReference>
<dbReference type="Pfam" id="PF00583">
    <property type="entry name" value="Acetyltransf_1"/>
    <property type="match status" value="1"/>
</dbReference>
<proteinExistence type="predicted"/>
<protein>
    <submittedName>
        <fullName evidence="2">Acetyltransferase</fullName>
    </submittedName>
</protein>
<sequence length="167" mass="17997">MLIRVEIPVDAAGIDKLLRKSFPSEAEAQLVHQLRENGLITLGVVATDDYGGVIGYVAFSPVMINGEELQWVGLAPLAVAEKHRGAGLGKALVYEGLDALNEFGYAAVAVLGDPAYYGPLGFKTAADFKLRCKWPDTESAFQIYPLAEESLNGISGLVEYSELFDQC</sequence>
<feature type="domain" description="N-acetyltransferase" evidence="1">
    <location>
        <begin position="1"/>
        <end position="144"/>
    </location>
</feature>
<dbReference type="CDD" id="cd04301">
    <property type="entry name" value="NAT_SF"/>
    <property type="match status" value="1"/>
</dbReference>
<comment type="caution">
    <text evidence="2">The sequence shown here is derived from an EMBL/GenBank/DDBJ whole genome shotgun (WGS) entry which is preliminary data.</text>
</comment>